<evidence type="ECO:0000313" key="2">
    <source>
        <dbReference type="EMBL" id="GAA0168202.1"/>
    </source>
</evidence>
<keyword evidence="3" id="KW-1185">Reference proteome</keyword>
<dbReference type="Proteomes" id="UP001454036">
    <property type="component" value="Unassembled WGS sequence"/>
</dbReference>
<reference evidence="2 3" key="1">
    <citation type="submission" date="2024-01" db="EMBL/GenBank/DDBJ databases">
        <title>The complete chloroplast genome sequence of Lithospermum erythrorhizon: insights into the phylogenetic relationship among Boraginaceae species and the maternal lineages of purple gromwells.</title>
        <authorList>
            <person name="Okada T."/>
            <person name="Watanabe K."/>
        </authorList>
    </citation>
    <scope>NUCLEOTIDE SEQUENCE [LARGE SCALE GENOMIC DNA]</scope>
</reference>
<feature type="region of interest" description="Disordered" evidence="1">
    <location>
        <begin position="99"/>
        <end position="118"/>
    </location>
</feature>
<dbReference type="AlphaFoldDB" id="A0AAV3QVQ6"/>
<accession>A0AAV3QVQ6</accession>
<protein>
    <submittedName>
        <fullName evidence="2">Uncharacterized protein</fullName>
    </submittedName>
</protein>
<proteinExistence type="predicted"/>
<name>A0AAV3QVQ6_LITER</name>
<gene>
    <name evidence="2" type="ORF">LIER_22970</name>
</gene>
<dbReference type="EMBL" id="BAABME010006379">
    <property type="protein sequence ID" value="GAA0168202.1"/>
    <property type="molecule type" value="Genomic_DNA"/>
</dbReference>
<evidence type="ECO:0000313" key="3">
    <source>
        <dbReference type="Proteomes" id="UP001454036"/>
    </source>
</evidence>
<organism evidence="2 3">
    <name type="scientific">Lithospermum erythrorhizon</name>
    <name type="common">Purple gromwell</name>
    <name type="synonym">Lithospermum officinale var. erythrorhizon</name>
    <dbReference type="NCBI Taxonomy" id="34254"/>
    <lineage>
        <taxon>Eukaryota</taxon>
        <taxon>Viridiplantae</taxon>
        <taxon>Streptophyta</taxon>
        <taxon>Embryophyta</taxon>
        <taxon>Tracheophyta</taxon>
        <taxon>Spermatophyta</taxon>
        <taxon>Magnoliopsida</taxon>
        <taxon>eudicotyledons</taxon>
        <taxon>Gunneridae</taxon>
        <taxon>Pentapetalae</taxon>
        <taxon>asterids</taxon>
        <taxon>lamiids</taxon>
        <taxon>Boraginales</taxon>
        <taxon>Boraginaceae</taxon>
        <taxon>Boraginoideae</taxon>
        <taxon>Lithospermeae</taxon>
        <taxon>Lithospermum</taxon>
    </lineage>
</organism>
<evidence type="ECO:0000256" key="1">
    <source>
        <dbReference type="SAM" id="MobiDB-lite"/>
    </source>
</evidence>
<sequence>MGDTFHSLTHSTQLGGEVRDFMERSQVLFTCHEALTLKEYGSSVQPSDRSIRHFCPILQAHHRARRADDLTRMNNNAFYQVDLLKKSMATKNSLIKKKDEELSANKSGYPRQWKSKTK</sequence>
<comment type="caution">
    <text evidence="2">The sequence shown here is derived from an EMBL/GenBank/DDBJ whole genome shotgun (WGS) entry which is preliminary data.</text>
</comment>